<gene>
    <name evidence="2" type="ORF">FH972_007648</name>
</gene>
<reference evidence="2 3" key="1">
    <citation type="submission" date="2019-06" db="EMBL/GenBank/DDBJ databases">
        <title>A chromosomal-level reference genome of Carpinus fangiana (Coryloideae, Betulaceae).</title>
        <authorList>
            <person name="Yang X."/>
            <person name="Wang Z."/>
            <person name="Zhang L."/>
            <person name="Hao G."/>
            <person name="Liu J."/>
            <person name="Yang Y."/>
        </authorList>
    </citation>
    <scope>NUCLEOTIDE SEQUENCE [LARGE SCALE GENOMIC DNA]</scope>
    <source>
        <strain evidence="2">Cfa_2016G</strain>
        <tissue evidence="2">Leaf</tissue>
    </source>
</reference>
<sequence length="104" mass="11734">MHCCYFAWAACLVGGLTYFALHHVCCGWVYGCTYRSKLRALFSLPEAPCADWLVHCCCCTCALRQEYRELRIRGADPSLGWEGNVEKWRRAGTTPPIVAPGMTR</sequence>
<keyword evidence="1" id="KW-0812">Transmembrane</keyword>
<dbReference type="NCBIfam" id="TIGR01571">
    <property type="entry name" value="A_thal_Cys_rich"/>
    <property type="match status" value="1"/>
</dbReference>
<dbReference type="PANTHER" id="PTHR15907">
    <property type="entry name" value="DUF614 FAMILY PROTEIN-RELATED"/>
    <property type="match status" value="1"/>
</dbReference>
<dbReference type="EMBL" id="CM017323">
    <property type="protein sequence ID" value="KAE8021786.1"/>
    <property type="molecule type" value="Genomic_DNA"/>
</dbReference>
<proteinExistence type="predicted"/>
<evidence type="ECO:0000256" key="1">
    <source>
        <dbReference type="SAM" id="Phobius"/>
    </source>
</evidence>
<dbReference type="Pfam" id="PF04749">
    <property type="entry name" value="PLAC8"/>
    <property type="match status" value="1"/>
</dbReference>
<feature type="transmembrane region" description="Helical" evidence="1">
    <location>
        <begin position="6"/>
        <end position="30"/>
    </location>
</feature>
<evidence type="ECO:0000313" key="3">
    <source>
        <dbReference type="Proteomes" id="UP000327013"/>
    </source>
</evidence>
<keyword evidence="1" id="KW-0472">Membrane</keyword>
<dbReference type="Proteomes" id="UP000327013">
    <property type="component" value="Chromosome 3"/>
</dbReference>
<evidence type="ECO:0000313" key="2">
    <source>
        <dbReference type="EMBL" id="KAE8021786.1"/>
    </source>
</evidence>
<dbReference type="InterPro" id="IPR006461">
    <property type="entry name" value="PLAC_motif_containing"/>
</dbReference>
<accession>A0A5N6QWB4</accession>
<protein>
    <submittedName>
        <fullName evidence="2">Uncharacterized protein</fullName>
    </submittedName>
</protein>
<keyword evidence="1" id="KW-1133">Transmembrane helix</keyword>
<dbReference type="OrthoDB" id="1045822at2759"/>
<dbReference type="AlphaFoldDB" id="A0A5N6QWB4"/>
<keyword evidence="3" id="KW-1185">Reference proteome</keyword>
<name>A0A5N6QWB4_9ROSI</name>
<organism evidence="2 3">
    <name type="scientific">Carpinus fangiana</name>
    <dbReference type="NCBI Taxonomy" id="176857"/>
    <lineage>
        <taxon>Eukaryota</taxon>
        <taxon>Viridiplantae</taxon>
        <taxon>Streptophyta</taxon>
        <taxon>Embryophyta</taxon>
        <taxon>Tracheophyta</taxon>
        <taxon>Spermatophyta</taxon>
        <taxon>Magnoliopsida</taxon>
        <taxon>eudicotyledons</taxon>
        <taxon>Gunneridae</taxon>
        <taxon>Pentapetalae</taxon>
        <taxon>rosids</taxon>
        <taxon>fabids</taxon>
        <taxon>Fagales</taxon>
        <taxon>Betulaceae</taxon>
        <taxon>Carpinus</taxon>
    </lineage>
</organism>